<accession>A0A3M7Q580</accession>
<proteinExistence type="predicted"/>
<reference evidence="1 2" key="1">
    <citation type="journal article" date="2018" name="Sci. Rep.">
        <title>Genomic signatures of local adaptation to the degree of environmental predictability in rotifers.</title>
        <authorList>
            <person name="Franch-Gras L."/>
            <person name="Hahn C."/>
            <person name="Garcia-Roger E.M."/>
            <person name="Carmona M.J."/>
            <person name="Serra M."/>
            <person name="Gomez A."/>
        </authorList>
    </citation>
    <scope>NUCLEOTIDE SEQUENCE [LARGE SCALE GENOMIC DNA]</scope>
    <source>
        <strain evidence="1">HYR1</strain>
    </source>
</reference>
<dbReference type="EMBL" id="REGN01007428">
    <property type="protein sequence ID" value="RNA06354.1"/>
    <property type="molecule type" value="Genomic_DNA"/>
</dbReference>
<name>A0A3M7Q580_BRAPC</name>
<protein>
    <submittedName>
        <fullName evidence="1">Uncharacterized protein</fullName>
    </submittedName>
</protein>
<dbReference type="AlphaFoldDB" id="A0A3M7Q580"/>
<dbReference type="Proteomes" id="UP000276133">
    <property type="component" value="Unassembled WGS sequence"/>
</dbReference>
<gene>
    <name evidence="1" type="ORF">BpHYR1_050157</name>
</gene>
<comment type="caution">
    <text evidence="1">The sequence shown here is derived from an EMBL/GenBank/DDBJ whole genome shotgun (WGS) entry which is preliminary data.</text>
</comment>
<evidence type="ECO:0000313" key="1">
    <source>
        <dbReference type="EMBL" id="RNA06354.1"/>
    </source>
</evidence>
<keyword evidence="2" id="KW-1185">Reference proteome</keyword>
<sequence length="70" mass="8334">MKLKLKFDSFFDAIAESDHGIVRDEQDKNIIRQNIFHFQKNCVIFMLTIRKRGFVKVIIKAKRIIIAVKR</sequence>
<organism evidence="1 2">
    <name type="scientific">Brachionus plicatilis</name>
    <name type="common">Marine rotifer</name>
    <name type="synonym">Brachionus muelleri</name>
    <dbReference type="NCBI Taxonomy" id="10195"/>
    <lineage>
        <taxon>Eukaryota</taxon>
        <taxon>Metazoa</taxon>
        <taxon>Spiralia</taxon>
        <taxon>Gnathifera</taxon>
        <taxon>Rotifera</taxon>
        <taxon>Eurotatoria</taxon>
        <taxon>Monogononta</taxon>
        <taxon>Pseudotrocha</taxon>
        <taxon>Ploima</taxon>
        <taxon>Brachionidae</taxon>
        <taxon>Brachionus</taxon>
    </lineage>
</organism>
<evidence type="ECO:0000313" key="2">
    <source>
        <dbReference type="Proteomes" id="UP000276133"/>
    </source>
</evidence>